<evidence type="ECO:0000313" key="2">
    <source>
        <dbReference type="Proteomes" id="UP000008061"/>
    </source>
</evidence>
<dbReference type="Proteomes" id="UP000008061">
    <property type="component" value="Segment"/>
</dbReference>
<accession>K4ID28</accession>
<sequence>MDSRLTQKGLDENLLLEELENCKELEYDDGVIAKLGSVDEILKYGMLVPESENSRHLAYIIYGIQQGYDISEQDSKFLDSIDSRFIGHNEKKDLTKREILCLFLNQYWDWSKLEWYNDRDTSVVIKDLFKEYSKFCADHRFGTRTRKMKYDDFRDYMSKYGILKRDRQKVNGKEIDRYVIQYLPAYKDSLKEVPDFDLSKHKEIKEDNLE</sequence>
<keyword evidence="2" id="KW-1185">Reference proteome</keyword>
<evidence type="ECO:0000313" key="1">
    <source>
        <dbReference type="EMBL" id="AFU63079.1"/>
    </source>
</evidence>
<reference evidence="1 2" key="1">
    <citation type="journal article" date="2012" name="Appl. Environ. Microbiol.">
        <title>Characterization of Two Virulent Phages of Lactobacillus plantarum.</title>
        <authorList>
            <person name="Briggiler Marco M."/>
            <person name="Garneau J.E."/>
            <person name="Tremblay D."/>
            <person name="Quiberoni A."/>
            <person name="Moineau S."/>
        </authorList>
    </citation>
    <scope>NUCLEOTIDE SEQUENCE [LARGE SCALE GENOMIC DNA]</scope>
</reference>
<organism evidence="1 2">
    <name type="scientific">Lactobacillus phage ATCC 8014-B2</name>
    <dbReference type="NCBI Taxonomy" id="1225795"/>
    <lineage>
        <taxon>Viruses</taxon>
        <taxon>Duplodnaviria</taxon>
        <taxon>Heunggongvirae</taxon>
        <taxon>Uroviricota</taxon>
        <taxon>Caudoviricetes</taxon>
        <taxon>Tybeckvirinae</taxon>
        <taxon>Douglaswolinvirus</taxon>
        <taxon>Douglaswolinvirus B2</taxon>
    </lineage>
</organism>
<protein>
    <submittedName>
        <fullName evidence="1">Fatty acid/phospholipid synthesis</fullName>
    </submittedName>
</protein>
<gene>
    <name evidence="1" type="ORF">8014-B2_0012</name>
</gene>
<name>K4ID28_9CAUD</name>
<dbReference type="EMBL" id="JX486088">
    <property type="protein sequence ID" value="AFU63079.1"/>
    <property type="molecule type" value="Genomic_DNA"/>
</dbReference>
<proteinExistence type="predicted"/>